<dbReference type="AlphaFoldDB" id="A0ABD1I929"/>
<dbReference type="PANTHER" id="PTHR31234:SF42">
    <property type="entry name" value="LATE EMBRYOGENESIS ABUNDANT (LEA) HYDROXYPROLINE-RICH GLYCOPROTEIN FAMILY"/>
    <property type="match status" value="1"/>
</dbReference>
<dbReference type="Proteomes" id="UP001567538">
    <property type="component" value="Unassembled WGS sequence"/>
</dbReference>
<feature type="compositionally biased region" description="Basic residues" evidence="3">
    <location>
        <begin position="27"/>
        <end position="39"/>
    </location>
</feature>
<dbReference type="InterPro" id="IPR044839">
    <property type="entry name" value="NDR1-like"/>
</dbReference>
<evidence type="ECO:0000256" key="4">
    <source>
        <dbReference type="SAM" id="Phobius"/>
    </source>
</evidence>
<evidence type="ECO:0000256" key="2">
    <source>
        <dbReference type="ARBA" id="ARBA00023136"/>
    </source>
</evidence>
<organism evidence="5 6">
    <name type="scientific">Salvia divinorum</name>
    <name type="common">Maria pastora</name>
    <name type="synonym">Diviner's sage</name>
    <dbReference type="NCBI Taxonomy" id="28513"/>
    <lineage>
        <taxon>Eukaryota</taxon>
        <taxon>Viridiplantae</taxon>
        <taxon>Streptophyta</taxon>
        <taxon>Embryophyta</taxon>
        <taxon>Tracheophyta</taxon>
        <taxon>Spermatophyta</taxon>
        <taxon>Magnoliopsida</taxon>
        <taxon>eudicotyledons</taxon>
        <taxon>Gunneridae</taxon>
        <taxon>Pentapetalae</taxon>
        <taxon>asterids</taxon>
        <taxon>lamiids</taxon>
        <taxon>Lamiales</taxon>
        <taxon>Lamiaceae</taxon>
        <taxon>Nepetoideae</taxon>
        <taxon>Mentheae</taxon>
        <taxon>Salviinae</taxon>
        <taxon>Salvia</taxon>
        <taxon>Salvia subgen. Calosphace</taxon>
    </lineage>
</organism>
<comment type="caution">
    <text evidence="5">The sequence shown here is derived from an EMBL/GenBank/DDBJ whole genome shotgun (WGS) entry which is preliminary data.</text>
</comment>
<evidence type="ECO:0000256" key="3">
    <source>
        <dbReference type="SAM" id="MobiDB-lite"/>
    </source>
</evidence>
<feature type="region of interest" description="Disordered" evidence="3">
    <location>
        <begin position="113"/>
        <end position="146"/>
    </location>
</feature>
<feature type="region of interest" description="Disordered" evidence="3">
    <location>
        <begin position="1"/>
        <end position="84"/>
    </location>
</feature>
<feature type="compositionally biased region" description="Basic and acidic residues" evidence="3">
    <location>
        <begin position="1"/>
        <end position="19"/>
    </location>
</feature>
<evidence type="ECO:0000313" key="6">
    <source>
        <dbReference type="Proteomes" id="UP001567538"/>
    </source>
</evidence>
<evidence type="ECO:0000313" key="5">
    <source>
        <dbReference type="EMBL" id="KAL1565225.1"/>
    </source>
</evidence>
<dbReference type="EMBL" id="JBEAFC010000003">
    <property type="protein sequence ID" value="KAL1565225.1"/>
    <property type="molecule type" value="Genomic_DNA"/>
</dbReference>
<keyword evidence="4" id="KW-1133">Transmembrane helix</keyword>
<name>A0ABD1I929_SALDI</name>
<dbReference type="PANTHER" id="PTHR31234">
    <property type="entry name" value="LATE EMBRYOGENESIS ABUNDANT (LEA) HYDROXYPROLINE-RICH GLYCOPROTEIN FAMILY"/>
    <property type="match status" value="1"/>
</dbReference>
<evidence type="ECO:0000256" key="1">
    <source>
        <dbReference type="ARBA" id="ARBA00004370"/>
    </source>
</evidence>
<keyword evidence="6" id="KW-1185">Reference proteome</keyword>
<comment type="subcellular location">
    <subcellularLocation>
        <location evidence="1">Membrane</location>
    </subcellularLocation>
</comment>
<feature type="compositionally biased region" description="Pro residues" evidence="3">
    <location>
        <begin position="56"/>
        <end position="71"/>
    </location>
</feature>
<accession>A0ABD1I929</accession>
<sequence length="339" mass="37995">MSHHHETNPHFLPRQRDPVLEFPLRTPPRRSRPPSRHHGLAPVVLEVPPRGDPTHHPAPPHAPPTHHPPPPHGRESPHHPTNVKPVAPFVVEAPHQPHHPTNVKPVAPFVVEAPHQPHHGSRPHSDSRTRPPQRGRGSHHPALIHAPTGQRTKPVTWLVAAFCMLFWILVIVGGLIVLIVYLVFRPHSPWFDISTATLNAAYLDMGYLLNADVSVLANFSNPNSKVKVDFSYAILDLYIDNTFIVTSYIKPFAVMRGESKFADVRMVASQVLLSTAQSLQLQKQIEQGRVKLDIKGLFRARSKLGGIFHYSYWMYAHCQLVVSGPPTGVLIRKKCVVKK</sequence>
<keyword evidence="2 4" id="KW-0472">Membrane</keyword>
<gene>
    <name evidence="5" type="ORF">AAHA92_07468</name>
</gene>
<keyword evidence="4" id="KW-0812">Transmembrane</keyword>
<dbReference type="GO" id="GO:0016020">
    <property type="term" value="C:membrane"/>
    <property type="evidence" value="ECO:0007669"/>
    <property type="project" value="UniProtKB-SubCell"/>
</dbReference>
<reference evidence="5 6" key="1">
    <citation type="submission" date="2024-06" db="EMBL/GenBank/DDBJ databases">
        <title>A chromosome level genome sequence of Diviner's sage (Salvia divinorum).</title>
        <authorList>
            <person name="Ford S.A."/>
            <person name="Ro D.-K."/>
            <person name="Ness R.W."/>
            <person name="Phillips M.A."/>
        </authorList>
    </citation>
    <scope>NUCLEOTIDE SEQUENCE [LARGE SCALE GENOMIC DNA]</scope>
    <source>
        <strain evidence="5">SAF-2024a</strain>
        <tissue evidence="5">Leaf</tissue>
    </source>
</reference>
<protein>
    <recommendedName>
        <fullName evidence="7">Late embryogenesis abundant protein LEA-2 subgroup domain-containing protein</fullName>
    </recommendedName>
</protein>
<evidence type="ECO:0008006" key="7">
    <source>
        <dbReference type="Google" id="ProtNLM"/>
    </source>
</evidence>
<feature type="transmembrane region" description="Helical" evidence="4">
    <location>
        <begin position="157"/>
        <end position="184"/>
    </location>
</feature>
<proteinExistence type="predicted"/>